<feature type="compositionally biased region" description="Basic and acidic residues" evidence="13">
    <location>
        <begin position="256"/>
        <end position="266"/>
    </location>
</feature>
<dbReference type="Pfam" id="PF00076">
    <property type="entry name" value="RRM_1"/>
    <property type="match status" value="1"/>
</dbReference>
<dbReference type="Pfam" id="PF00642">
    <property type="entry name" value="zf-CCCH"/>
    <property type="match status" value="1"/>
</dbReference>
<dbReference type="SMART" id="SM00361">
    <property type="entry name" value="RRM_1"/>
    <property type="match status" value="1"/>
</dbReference>
<protein>
    <submittedName>
        <fullName evidence="17">Uncharacterized protein</fullName>
    </submittedName>
</protein>
<feature type="domain" description="RRM" evidence="14">
    <location>
        <begin position="49"/>
        <end position="147"/>
    </location>
</feature>
<dbReference type="InterPro" id="IPR012677">
    <property type="entry name" value="Nucleotide-bd_a/b_plait_sf"/>
</dbReference>
<sequence length="266" mass="30535">MADHLSNIFGTEKDKVNCPFYYRVGACRHGERCSRLHNTPLLSQTVLIPHMYLNPVAAPMIDAEGRPVEYDKKYLRDHFEEFYEDAFEELSKFGEIEELNVCDNVNEHLLGNVYIKYRTEEGAETAVKSLQGRYYAGRLVLSEFSPVTDFHSACCKDFEESECSRGGLCNFLHLKPVSRSLRKELFKEQKKRFTKRDEKRRRSRSRSRSRSPKRIRSPKRHKYDGDSNGETSNSGAAEEGSGPKLRCYGCGMSGHRSADCPRRGTV</sequence>
<keyword evidence="8" id="KW-0238">DNA-binding</keyword>
<keyword evidence="3 12" id="KW-0479">Metal-binding</keyword>
<keyword evidence="10" id="KW-0539">Nucleus</keyword>
<keyword evidence="6 12" id="KW-0862">Zinc</keyword>
<evidence type="ECO:0000256" key="9">
    <source>
        <dbReference type="ARBA" id="ARBA00023187"/>
    </source>
</evidence>
<feature type="compositionally biased region" description="Basic residues" evidence="13">
    <location>
        <begin position="190"/>
        <end position="222"/>
    </location>
</feature>
<keyword evidence="2" id="KW-0507">mRNA processing</keyword>
<organism evidence="17">
    <name type="scientific">Eutreptiella gymnastica</name>
    <dbReference type="NCBI Taxonomy" id="73025"/>
    <lineage>
        <taxon>Eukaryota</taxon>
        <taxon>Discoba</taxon>
        <taxon>Euglenozoa</taxon>
        <taxon>Euglenida</taxon>
        <taxon>Spirocuta</taxon>
        <taxon>Euglenophyceae</taxon>
        <taxon>Eutreptiales</taxon>
        <taxon>Eutreptiaceae</taxon>
        <taxon>Eutreptiella</taxon>
    </lineage>
</organism>
<dbReference type="SMART" id="SM00356">
    <property type="entry name" value="ZnF_C3H1"/>
    <property type="match status" value="2"/>
</dbReference>
<feature type="domain" description="C3H1-type" evidence="15">
    <location>
        <begin position="12"/>
        <end position="40"/>
    </location>
</feature>
<dbReference type="SUPFAM" id="SSF54928">
    <property type="entry name" value="RNA-binding domain, RBD"/>
    <property type="match status" value="1"/>
</dbReference>
<accession>A0A7S4CXS1</accession>
<dbReference type="EMBL" id="HBJA01059123">
    <property type="protein sequence ID" value="CAE0809803.1"/>
    <property type="molecule type" value="Transcribed_RNA"/>
</dbReference>
<keyword evidence="7 11" id="KW-0694">RNA-binding</keyword>
<dbReference type="PROSITE" id="PS50158">
    <property type="entry name" value="ZF_CCHC"/>
    <property type="match status" value="1"/>
</dbReference>
<keyword evidence="9" id="KW-0508">mRNA splicing</keyword>
<comment type="subcellular location">
    <subcellularLocation>
        <location evidence="1">Nucleus</location>
    </subcellularLocation>
</comment>
<dbReference type="InterPro" id="IPR036875">
    <property type="entry name" value="Znf_CCHC_sf"/>
</dbReference>
<dbReference type="GO" id="GO:0003677">
    <property type="term" value="F:DNA binding"/>
    <property type="evidence" value="ECO:0007669"/>
    <property type="project" value="UniProtKB-KW"/>
</dbReference>
<evidence type="ECO:0000256" key="4">
    <source>
        <dbReference type="ARBA" id="ARBA00022737"/>
    </source>
</evidence>
<evidence type="ECO:0000259" key="16">
    <source>
        <dbReference type="PROSITE" id="PS50158"/>
    </source>
</evidence>
<dbReference type="SUPFAM" id="SSF57756">
    <property type="entry name" value="Retrovirus zinc finger-like domains"/>
    <property type="match status" value="1"/>
</dbReference>
<dbReference type="InterPro" id="IPR035979">
    <property type="entry name" value="RBD_domain_sf"/>
</dbReference>
<feature type="zinc finger region" description="C3H1-type" evidence="12">
    <location>
        <begin position="12"/>
        <end position="40"/>
    </location>
</feature>
<evidence type="ECO:0000256" key="2">
    <source>
        <dbReference type="ARBA" id="ARBA00022664"/>
    </source>
</evidence>
<feature type="zinc finger region" description="C3H1-type" evidence="12">
    <location>
        <begin position="149"/>
        <end position="176"/>
    </location>
</feature>
<dbReference type="InterPro" id="IPR009145">
    <property type="entry name" value="U2AF_small"/>
</dbReference>
<dbReference type="GO" id="GO:0003723">
    <property type="term" value="F:RNA binding"/>
    <property type="evidence" value="ECO:0007669"/>
    <property type="project" value="UniProtKB-UniRule"/>
</dbReference>
<dbReference type="GO" id="GO:0000398">
    <property type="term" value="P:mRNA splicing, via spliceosome"/>
    <property type="evidence" value="ECO:0007669"/>
    <property type="project" value="InterPro"/>
</dbReference>
<dbReference type="InterPro" id="IPR000571">
    <property type="entry name" value="Znf_CCCH"/>
</dbReference>
<dbReference type="PRINTS" id="PR01848">
    <property type="entry name" value="U2AUXFACTOR"/>
</dbReference>
<evidence type="ECO:0000256" key="13">
    <source>
        <dbReference type="SAM" id="MobiDB-lite"/>
    </source>
</evidence>
<dbReference type="PROSITE" id="PS50102">
    <property type="entry name" value="RRM"/>
    <property type="match status" value="1"/>
</dbReference>
<evidence type="ECO:0000256" key="10">
    <source>
        <dbReference type="ARBA" id="ARBA00023242"/>
    </source>
</evidence>
<gene>
    <name evidence="17" type="ORF">EGYM00163_LOCUS20937</name>
</gene>
<evidence type="ECO:0000256" key="6">
    <source>
        <dbReference type="ARBA" id="ARBA00022833"/>
    </source>
</evidence>
<evidence type="ECO:0000256" key="5">
    <source>
        <dbReference type="ARBA" id="ARBA00022771"/>
    </source>
</evidence>
<evidence type="ECO:0000259" key="14">
    <source>
        <dbReference type="PROSITE" id="PS50102"/>
    </source>
</evidence>
<dbReference type="GO" id="GO:0089701">
    <property type="term" value="C:U2AF complex"/>
    <property type="evidence" value="ECO:0007669"/>
    <property type="project" value="InterPro"/>
</dbReference>
<dbReference type="PROSITE" id="PS50103">
    <property type="entry name" value="ZF_C3H1"/>
    <property type="match status" value="2"/>
</dbReference>
<evidence type="ECO:0000256" key="7">
    <source>
        <dbReference type="ARBA" id="ARBA00022884"/>
    </source>
</evidence>
<evidence type="ECO:0000256" key="8">
    <source>
        <dbReference type="ARBA" id="ARBA00023125"/>
    </source>
</evidence>
<evidence type="ECO:0000256" key="11">
    <source>
        <dbReference type="PROSITE-ProRule" id="PRU00176"/>
    </source>
</evidence>
<evidence type="ECO:0000259" key="15">
    <source>
        <dbReference type="PROSITE" id="PS50103"/>
    </source>
</evidence>
<dbReference type="InterPro" id="IPR003954">
    <property type="entry name" value="RRM_euk-type"/>
</dbReference>
<feature type="region of interest" description="Disordered" evidence="13">
    <location>
        <begin position="190"/>
        <end position="266"/>
    </location>
</feature>
<evidence type="ECO:0000313" key="17">
    <source>
        <dbReference type="EMBL" id="CAE0809803.1"/>
    </source>
</evidence>
<dbReference type="PANTHER" id="PTHR12620">
    <property type="entry name" value="U2 SNRNP AUXILIARY FACTOR, SMALL SUBUNIT"/>
    <property type="match status" value="1"/>
</dbReference>
<keyword evidence="4" id="KW-0677">Repeat</keyword>
<feature type="domain" description="C3H1-type" evidence="15">
    <location>
        <begin position="149"/>
        <end position="176"/>
    </location>
</feature>
<dbReference type="GO" id="GO:0008270">
    <property type="term" value="F:zinc ion binding"/>
    <property type="evidence" value="ECO:0007669"/>
    <property type="project" value="UniProtKB-KW"/>
</dbReference>
<proteinExistence type="predicted"/>
<name>A0A7S4CXS1_9EUGL</name>
<dbReference type="InterPro" id="IPR001878">
    <property type="entry name" value="Znf_CCHC"/>
</dbReference>
<evidence type="ECO:0000256" key="3">
    <source>
        <dbReference type="ARBA" id="ARBA00022723"/>
    </source>
</evidence>
<dbReference type="AlphaFoldDB" id="A0A7S4CXS1"/>
<evidence type="ECO:0000256" key="12">
    <source>
        <dbReference type="PROSITE-ProRule" id="PRU00723"/>
    </source>
</evidence>
<evidence type="ECO:0000256" key="1">
    <source>
        <dbReference type="ARBA" id="ARBA00004123"/>
    </source>
</evidence>
<reference evidence="17" key="1">
    <citation type="submission" date="2021-01" db="EMBL/GenBank/DDBJ databases">
        <authorList>
            <person name="Corre E."/>
            <person name="Pelletier E."/>
            <person name="Niang G."/>
            <person name="Scheremetjew M."/>
            <person name="Finn R."/>
            <person name="Kale V."/>
            <person name="Holt S."/>
            <person name="Cochrane G."/>
            <person name="Meng A."/>
            <person name="Brown T."/>
            <person name="Cohen L."/>
        </authorList>
    </citation>
    <scope>NUCLEOTIDE SEQUENCE</scope>
    <source>
        <strain evidence="17">CCMP1594</strain>
    </source>
</reference>
<dbReference type="InterPro" id="IPR000504">
    <property type="entry name" value="RRM_dom"/>
</dbReference>
<feature type="domain" description="CCHC-type" evidence="16">
    <location>
        <begin position="246"/>
        <end position="262"/>
    </location>
</feature>
<keyword evidence="5 12" id="KW-0863">Zinc-finger</keyword>
<dbReference type="Gene3D" id="3.30.70.330">
    <property type="match status" value="1"/>
</dbReference>
<dbReference type="FunFam" id="3.30.70.330:FF:000122">
    <property type="entry name" value="Splicing factor U2AF small subunit"/>
    <property type="match status" value="1"/>
</dbReference>